<dbReference type="RefSeq" id="XP_038073153.1">
    <property type="nucleotide sequence ID" value="XM_038217225.1"/>
</dbReference>
<feature type="compositionally biased region" description="Polar residues" evidence="1">
    <location>
        <begin position="318"/>
        <end position="332"/>
    </location>
</feature>
<dbReference type="GeneID" id="119741467"/>
<dbReference type="PANTHER" id="PTHR34239">
    <property type="entry name" value="APPLE DOMAIN-CONTAINING PROTEIN"/>
    <property type="match status" value="1"/>
</dbReference>
<dbReference type="Proteomes" id="UP000887568">
    <property type="component" value="Unplaced"/>
</dbReference>
<evidence type="ECO:0000313" key="2">
    <source>
        <dbReference type="EnsemblMetazoa" id="XP_038073153.1"/>
    </source>
</evidence>
<organism evidence="2 3">
    <name type="scientific">Patiria miniata</name>
    <name type="common">Bat star</name>
    <name type="synonym">Asterina miniata</name>
    <dbReference type="NCBI Taxonomy" id="46514"/>
    <lineage>
        <taxon>Eukaryota</taxon>
        <taxon>Metazoa</taxon>
        <taxon>Echinodermata</taxon>
        <taxon>Eleutherozoa</taxon>
        <taxon>Asterozoa</taxon>
        <taxon>Asteroidea</taxon>
        <taxon>Valvatacea</taxon>
        <taxon>Valvatida</taxon>
        <taxon>Asterinidae</taxon>
        <taxon>Patiria</taxon>
    </lineage>
</organism>
<feature type="compositionally biased region" description="Basic residues" evidence="1">
    <location>
        <begin position="361"/>
        <end position="371"/>
    </location>
</feature>
<feature type="region of interest" description="Disordered" evidence="1">
    <location>
        <begin position="40"/>
        <end position="66"/>
    </location>
</feature>
<feature type="region of interest" description="Disordered" evidence="1">
    <location>
        <begin position="95"/>
        <end position="119"/>
    </location>
</feature>
<feature type="compositionally biased region" description="Polar residues" evidence="1">
    <location>
        <begin position="346"/>
        <end position="360"/>
    </location>
</feature>
<reference evidence="2" key="1">
    <citation type="submission" date="2022-11" db="UniProtKB">
        <authorList>
            <consortium name="EnsemblMetazoa"/>
        </authorList>
    </citation>
    <scope>IDENTIFICATION</scope>
</reference>
<feature type="region of interest" description="Disordered" evidence="1">
    <location>
        <begin position="318"/>
        <end position="380"/>
    </location>
</feature>
<dbReference type="EnsemblMetazoa" id="XM_038217225.1">
    <property type="protein sequence ID" value="XP_038073153.1"/>
    <property type="gene ID" value="LOC119741467"/>
</dbReference>
<feature type="compositionally biased region" description="Low complexity" evidence="1">
    <location>
        <begin position="109"/>
        <end position="119"/>
    </location>
</feature>
<proteinExistence type="predicted"/>
<sequence length="380" mass="41299">MSTHLSADILSLLDGPSDLECSGVVAHADPLPSTCTSLSAAGGNPPVVKAKAKSKKSTRSSDEVTRQEFASLQDKISTMADAMQTLQSTVLASLGNPPTKKQKVDHAVADQAASSSSDESFATGQLIDNLLKSDADDNSSAGVLTAVEQFYSGEDSGNKVDEKLAGVISKLLRKKTSEEKVAEKLNSFKRPSNIPEMDVTRVNPEIWNSLQSKTRSMDIKLQKVEHAALKGMVPIVSCIETLMSNKSVDHKTLVTNLLDSMAIIGHTVTQLNFRRRELIKPDLNQQYSSLCSAQVPVTGLLFGDDLPKQCKDIQETNKLGQKFGQRSSSSAAPKSDRARQRGNAKTFHTYSGQTRQGNSSRPKRWQKRKPAQTRQQSDAK</sequence>
<dbReference type="OrthoDB" id="5988333at2759"/>
<dbReference type="OMA" id="QSKYLIF"/>
<name>A0A914BAD0_PATMI</name>
<dbReference type="PANTHER" id="PTHR34239:SF2">
    <property type="entry name" value="TRANSPOSABLE ELEMENT P TRANSPOSASE_THAP9 CONSERVED DOMAIN-CONTAINING PROTEIN"/>
    <property type="match status" value="1"/>
</dbReference>
<evidence type="ECO:0000256" key="1">
    <source>
        <dbReference type="SAM" id="MobiDB-lite"/>
    </source>
</evidence>
<protein>
    <submittedName>
        <fullName evidence="2">Uncharacterized protein</fullName>
    </submittedName>
</protein>
<evidence type="ECO:0000313" key="3">
    <source>
        <dbReference type="Proteomes" id="UP000887568"/>
    </source>
</evidence>
<dbReference type="AlphaFoldDB" id="A0A914BAD0"/>
<keyword evidence="3" id="KW-1185">Reference proteome</keyword>
<accession>A0A914BAD0</accession>